<name>A0A835BTT4_9POAL</name>
<reference evidence="3" key="1">
    <citation type="submission" date="2020-07" db="EMBL/GenBank/DDBJ databases">
        <title>Genome sequence and genetic diversity analysis of an under-domesticated orphan crop, white fonio (Digitaria exilis).</title>
        <authorList>
            <person name="Bennetzen J.L."/>
            <person name="Chen S."/>
            <person name="Ma X."/>
            <person name="Wang X."/>
            <person name="Yssel A.E.J."/>
            <person name="Chaluvadi S.R."/>
            <person name="Johnson M."/>
            <person name="Gangashetty P."/>
            <person name="Hamidou F."/>
            <person name="Sanogo M.D."/>
            <person name="Zwaenepoel A."/>
            <person name="Wallace J."/>
            <person name="Van De Peer Y."/>
            <person name="Van Deynze A."/>
        </authorList>
    </citation>
    <scope>NUCLEOTIDE SEQUENCE</scope>
    <source>
        <tissue evidence="3">Leaves</tissue>
    </source>
</reference>
<protein>
    <recommendedName>
        <fullName evidence="2">DUF1618 domain-containing protein</fullName>
    </recommendedName>
</protein>
<dbReference type="AlphaFoldDB" id="A0A835BTT4"/>
<feature type="domain" description="DUF1618" evidence="2">
    <location>
        <begin position="308"/>
        <end position="442"/>
    </location>
</feature>
<dbReference type="Proteomes" id="UP000636709">
    <property type="component" value="Unassembled WGS sequence"/>
</dbReference>
<evidence type="ECO:0000313" key="3">
    <source>
        <dbReference type="EMBL" id="KAF8711098.1"/>
    </source>
</evidence>
<dbReference type="OrthoDB" id="687690at2759"/>
<evidence type="ECO:0000313" key="4">
    <source>
        <dbReference type="Proteomes" id="UP000636709"/>
    </source>
</evidence>
<comment type="caution">
    <text evidence="3">The sequence shown here is derived from an EMBL/GenBank/DDBJ whole genome shotgun (WGS) entry which is preliminary data.</text>
</comment>
<accession>A0A835BTT4</accession>
<organism evidence="3 4">
    <name type="scientific">Digitaria exilis</name>
    <dbReference type="NCBI Taxonomy" id="1010633"/>
    <lineage>
        <taxon>Eukaryota</taxon>
        <taxon>Viridiplantae</taxon>
        <taxon>Streptophyta</taxon>
        <taxon>Embryophyta</taxon>
        <taxon>Tracheophyta</taxon>
        <taxon>Spermatophyta</taxon>
        <taxon>Magnoliopsida</taxon>
        <taxon>Liliopsida</taxon>
        <taxon>Poales</taxon>
        <taxon>Poaceae</taxon>
        <taxon>PACMAD clade</taxon>
        <taxon>Panicoideae</taxon>
        <taxon>Panicodae</taxon>
        <taxon>Paniceae</taxon>
        <taxon>Anthephorinae</taxon>
        <taxon>Digitaria</taxon>
    </lineage>
</organism>
<keyword evidence="4" id="KW-1185">Reference proteome</keyword>
<feature type="region of interest" description="Disordered" evidence="1">
    <location>
        <begin position="133"/>
        <end position="154"/>
    </location>
</feature>
<evidence type="ECO:0000256" key="1">
    <source>
        <dbReference type="SAM" id="MobiDB-lite"/>
    </source>
</evidence>
<proteinExistence type="predicted"/>
<dbReference type="Pfam" id="PF07762">
    <property type="entry name" value="DUF1618"/>
    <property type="match status" value="1"/>
</dbReference>
<dbReference type="InterPro" id="IPR011676">
    <property type="entry name" value="DUF1618"/>
</dbReference>
<evidence type="ECO:0000259" key="2">
    <source>
        <dbReference type="Pfam" id="PF07762"/>
    </source>
</evidence>
<dbReference type="EMBL" id="JACEFO010001753">
    <property type="protein sequence ID" value="KAF8711098.1"/>
    <property type="molecule type" value="Genomic_DNA"/>
</dbReference>
<dbReference type="PANTHER" id="PTHR33074:SF76">
    <property type="entry name" value="OS11G0569701 PROTEIN"/>
    <property type="match status" value="1"/>
</dbReference>
<sequence length="494" mass="55614">MLRHLGLGCFDAARIFSRCRPSTIPLRWTHHHAPSCGSHPEPSDSPLDAAQDPGWVMLNKYGIRADDTFFAEADTVASCPVFRGRHLRVSIGRAPPPASTFIYYNLQYSALGQDGYSSDISAGEDDKNVVDECQEDDEDVDESEEEEEEDDDAEEWGISVVAAQCDSVLLELSHRRCPYGYDSVHLLYTAGATRSPSLALLPERDFLTKSEQHSGHQHTFSPQSRDTGLLRRSEVDVLLVQLNNFYDRSSKQLMAEFCLFRHGATQWELKEPVPIIQDDGSSTERLWTRGGRDTIVTLGNRFLCCVRYETGFLLCVMADEEKPKLRYVPLPHGVCWDPKEYDDDEPKHSKNMGAAGASAVRFVSIDPHCCCGGPGRSTCVRSRYAFTINTWTMNLSMDEPLIWVKDGEIDCEELWGQPGYKGLPHANLECPIVSLDDPNIVCFLVSNFPFVTSYEGEKIWMIQVNIKTKALLSAVQCSNDLWRAYHHLPARFEC</sequence>
<dbReference type="PANTHER" id="PTHR33074">
    <property type="entry name" value="EXPRESSED PROTEIN-RELATED"/>
    <property type="match status" value="1"/>
</dbReference>
<gene>
    <name evidence="3" type="ORF">HU200_029104</name>
</gene>